<reference evidence="6" key="1">
    <citation type="journal article" date="2014" name="Int. J. Syst. Evol. Microbiol.">
        <title>Complete genome sequence of Corynebacterium casei LMG S-19264T (=DSM 44701T), isolated from a smear-ripened cheese.</title>
        <authorList>
            <consortium name="US DOE Joint Genome Institute (JGI-PGF)"/>
            <person name="Walter F."/>
            <person name="Albersmeier A."/>
            <person name="Kalinowski J."/>
            <person name="Ruckert C."/>
        </authorList>
    </citation>
    <scope>NUCLEOTIDE SEQUENCE</scope>
    <source>
        <strain evidence="6">JCM 17251</strain>
    </source>
</reference>
<gene>
    <name evidence="6" type="primary">spoVAF</name>
    <name evidence="6" type="ORF">GCM10007971_16730</name>
</gene>
<protein>
    <submittedName>
        <fullName evidence="6">Stage V sporulation protein AF</fullName>
    </submittedName>
</protein>
<dbReference type="GO" id="GO:0009847">
    <property type="term" value="P:spore germination"/>
    <property type="evidence" value="ECO:0007669"/>
    <property type="project" value="UniProtKB-UniRule"/>
</dbReference>
<proteinExistence type="inferred from homology"/>
<keyword evidence="3 4" id="KW-0472">Membrane</keyword>
<comment type="caution">
    <text evidence="6">The sequence shown here is derived from an EMBL/GenBank/DDBJ whole genome shotgun (WGS) entry which is preliminary data.</text>
</comment>
<dbReference type="PIRSF" id="PIRSF005690">
    <property type="entry name" value="GerBA"/>
    <property type="match status" value="1"/>
</dbReference>
<organism evidence="6 7">
    <name type="scientific">Oceanobacillus indicireducens</name>
    <dbReference type="NCBI Taxonomy" id="1004261"/>
    <lineage>
        <taxon>Bacteria</taxon>
        <taxon>Bacillati</taxon>
        <taxon>Bacillota</taxon>
        <taxon>Bacilli</taxon>
        <taxon>Bacillales</taxon>
        <taxon>Bacillaceae</taxon>
        <taxon>Oceanobacillus</taxon>
    </lineage>
</organism>
<accession>A0A917XWA6</accession>
<dbReference type="PANTHER" id="PTHR22550">
    <property type="entry name" value="SPORE GERMINATION PROTEIN"/>
    <property type="match status" value="1"/>
</dbReference>
<keyword evidence="7" id="KW-1185">Reference proteome</keyword>
<feature type="transmembrane region" description="Helical" evidence="5">
    <location>
        <begin position="409"/>
        <end position="437"/>
    </location>
</feature>
<dbReference type="AlphaFoldDB" id="A0A917XWA6"/>
<dbReference type="EMBL" id="BMOS01000009">
    <property type="protein sequence ID" value="GGN56612.1"/>
    <property type="molecule type" value="Genomic_DNA"/>
</dbReference>
<dbReference type="PANTHER" id="PTHR22550:SF9">
    <property type="entry name" value="STAGE V SPORULATION PROTEIN AF"/>
    <property type="match status" value="1"/>
</dbReference>
<evidence type="ECO:0000256" key="3">
    <source>
        <dbReference type="ARBA" id="ARBA00023136"/>
    </source>
</evidence>
<dbReference type="InterPro" id="IPR004995">
    <property type="entry name" value="Spore_Ger"/>
</dbReference>
<keyword evidence="5" id="KW-1133">Transmembrane helix</keyword>
<dbReference type="Pfam" id="PF03323">
    <property type="entry name" value="GerA"/>
    <property type="match status" value="1"/>
</dbReference>
<sequence length="497" mass="56680">MEVKTKVYQDIKKNEKYMKERLGLDISYDVDYRQVIILGRRVQLYFVNGLCDTTIVQELLIEMLNLNENEKEKEKFPEIFTNRLVHQQVAKLKTLDEAVDEMLSGLVVIFVDGYNQVFSIDVRHYPGRTPEEPDTEKVIRGSRDGYTENVVENTALTRRRLRDARLRNEMMKVGERSKTDVCITYIKDIASDGLVDLVKERIEGIEVDGLSMADKSLEEFIIKRKWNTFPLVRYTERPDVAANHLLEGHVIVTVDSSPSVIILPTTYFHHLQHAEEYRQSPVFGTFVRWIRFLAVFLSIFLLPVWILFVQDPSLLPKNLAFIGPNEEGSVPIVLQIILADLGIEFLRMAAVHTPTPLSTAMSLIAAVLIGEIAIDVGMFSAEVILYVSISAIGSYVTPSYELGTANKILKYFLVIVTALFGINGLMIGFTLTILFLVEQKSLKTPYFWPFIPYNPSALLHIIFRIPVPYTNRRPGIVHPKNVYRQPLEKGKGKGKNK</sequence>
<comment type="subcellular location">
    <subcellularLocation>
        <location evidence="4">Cell membrane</location>
    </subcellularLocation>
    <subcellularLocation>
        <location evidence="1">Membrane</location>
        <topology evidence="1">Multi-pass membrane protein</topology>
    </subcellularLocation>
</comment>
<dbReference type="RefSeq" id="WP_188856790.1">
    <property type="nucleotide sequence ID" value="NZ_BMOS01000009.1"/>
</dbReference>
<evidence type="ECO:0000313" key="7">
    <source>
        <dbReference type="Proteomes" id="UP000624041"/>
    </source>
</evidence>
<comment type="similarity">
    <text evidence="2 4">Belongs to the GerABKA family.</text>
</comment>
<reference evidence="6" key="2">
    <citation type="submission" date="2020-09" db="EMBL/GenBank/DDBJ databases">
        <authorList>
            <person name="Sun Q."/>
            <person name="Ohkuma M."/>
        </authorList>
    </citation>
    <scope>NUCLEOTIDE SEQUENCE</scope>
    <source>
        <strain evidence="6">JCM 17251</strain>
    </source>
</reference>
<dbReference type="InterPro" id="IPR050768">
    <property type="entry name" value="UPF0353/GerABKA_families"/>
</dbReference>
<name>A0A917XWA6_9BACI</name>
<evidence type="ECO:0000256" key="2">
    <source>
        <dbReference type="ARBA" id="ARBA00005278"/>
    </source>
</evidence>
<dbReference type="GO" id="GO:0005886">
    <property type="term" value="C:plasma membrane"/>
    <property type="evidence" value="ECO:0007669"/>
    <property type="project" value="UniProtKB-SubCell"/>
</dbReference>
<evidence type="ECO:0000256" key="4">
    <source>
        <dbReference type="PIRNR" id="PIRNR005690"/>
    </source>
</evidence>
<dbReference type="Proteomes" id="UP000624041">
    <property type="component" value="Unassembled WGS sequence"/>
</dbReference>
<evidence type="ECO:0000313" key="6">
    <source>
        <dbReference type="EMBL" id="GGN56612.1"/>
    </source>
</evidence>
<evidence type="ECO:0000256" key="1">
    <source>
        <dbReference type="ARBA" id="ARBA00004141"/>
    </source>
</evidence>
<evidence type="ECO:0000256" key="5">
    <source>
        <dbReference type="SAM" id="Phobius"/>
    </source>
</evidence>
<feature type="transmembrane region" description="Helical" evidence="5">
    <location>
        <begin position="289"/>
        <end position="308"/>
    </location>
</feature>
<keyword evidence="5" id="KW-0812">Transmembrane</keyword>